<proteinExistence type="predicted"/>
<evidence type="ECO:0000313" key="2">
    <source>
        <dbReference type="Proteomes" id="UP000240214"/>
    </source>
</evidence>
<dbReference type="Proteomes" id="UP000240214">
    <property type="component" value="Segment"/>
</dbReference>
<sequence>MILSADSAPALGDIRQAGRGVTIWLREGVNSRKDWPRYADALMVALTRGADIRWVHEARP</sequence>
<name>A0A2H5BLZ1_9CAUD</name>
<dbReference type="EMBL" id="MG593803">
    <property type="protein sequence ID" value="AUG87301.1"/>
    <property type="molecule type" value="Genomic_DNA"/>
</dbReference>
<protein>
    <submittedName>
        <fullName evidence="1">Uncharacterized protein</fullName>
    </submittedName>
</protein>
<accession>A0A2H5BLZ1</accession>
<evidence type="ECO:0000313" key="1">
    <source>
        <dbReference type="EMBL" id="AUG87301.1"/>
    </source>
</evidence>
<gene>
    <name evidence="1" type="ORF">SEA_ROWA_37</name>
</gene>
<keyword evidence="2" id="KW-1185">Reference proteome</keyword>
<reference evidence="2" key="1">
    <citation type="submission" date="2017-11" db="EMBL/GenBank/DDBJ databases">
        <authorList>
            <person name="Han C.G."/>
        </authorList>
    </citation>
    <scope>NUCLEOTIDE SEQUENCE [LARGE SCALE GENOMIC DNA]</scope>
</reference>
<organism evidence="1 2">
    <name type="scientific">Streptomyces phage Rowa</name>
    <dbReference type="NCBI Taxonomy" id="2059883"/>
    <lineage>
        <taxon>Viruses</taxon>
        <taxon>Duplodnaviria</taxon>
        <taxon>Heunggongvirae</taxon>
        <taxon>Uroviricota</taxon>
        <taxon>Caudoviricetes</taxon>
        <taxon>Rowavirus</taxon>
        <taxon>Rowavirus rowa</taxon>
    </lineage>
</organism>